<name>A0ABS4KHD7_9FIRM</name>
<dbReference type="PANTHER" id="PTHR36174">
    <property type="entry name" value="LIPID II:GLYCINE GLYCYLTRANSFERASE"/>
    <property type="match status" value="1"/>
</dbReference>
<evidence type="ECO:0000256" key="5">
    <source>
        <dbReference type="ARBA" id="ARBA00023315"/>
    </source>
</evidence>
<accession>A0ABS4KHD7</accession>
<evidence type="ECO:0000256" key="4">
    <source>
        <dbReference type="ARBA" id="ARBA00022984"/>
    </source>
</evidence>
<evidence type="ECO:0000256" key="1">
    <source>
        <dbReference type="ARBA" id="ARBA00009943"/>
    </source>
</evidence>
<sequence length="259" mass="30397">MIELNHRKKLMAINLKDIYFAHSIIKEDPGYDVVYYFHCNEQGPDSTIFNTIFIDLKQSEEEILNQFNKTNRSLIKKLFKNNDFNIAITDCPTETEIEEFVEFYDMFAKKKGINRADKKLLYRLNDISSLSIGKAYHEGDLLSSMVFIKNKERVTGQYEGSGRFFFPENPHKVKMASKANRILEYMCMLHFKKEGLKIYDLGGVTLDPNDIEKANIDMRKKGFGGELVKEYHFMYPLTLKGKIFIYLKKFSEKLRRNSK</sequence>
<proteinExistence type="inferred from homology"/>
<keyword evidence="6" id="KW-0961">Cell wall biogenesis/degradation</keyword>
<evidence type="ECO:0000313" key="7">
    <source>
        <dbReference type="EMBL" id="MBP2027205.1"/>
    </source>
</evidence>
<dbReference type="SUPFAM" id="SSF55729">
    <property type="entry name" value="Acyl-CoA N-acyltransferases (Nat)"/>
    <property type="match status" value="1"/>
</dbReference>
<dbReference type="InterPro" id="IPR050644">
    <property type="entry name" value="PG_Glycine_Bridge_Synth"/>
</dbReference>
<dbReference type="InterPro" id="IPR016181">
    <property type="entry name" value="Acyl_CoA_acyltransferase"/>
</dbReference>
<keyword evidence="2" id="KW-0808">Transferase</keyword>
<keyword evidence="3" id="KW-0133">Cell shape</keyword>
<dbReference type="PANTHER" id="PTHR36174:SF1">
    <property type="entry name" value="LIPID II:GLYCINE GLYCYLTRANSFERASE"/>
    <property type="match status" value="1"/>
</dbReference>
<dbReference type="InterPro" id="IPR003447">
    <property type="entry name" value="FEMABX"/>
</dbReference>
<comment type="similarity">
    <text evidence="1">Belongs to the FemABX family.</text>
</comment>
<gene>
    <name evidence="7" type="ORF">J2Z35_000999</name>
</gene>
<evidence type="ECO:0000256" key="6">
    <source>
        <dbReference type="ARBA" id="ARBA00023316"/>
    </source>
</evidence>
<evidence type="ECO:0000256" key="2">
    <source>
        <dbReference type="ARBA" id="ARBA00022679"/>
    </source>
</evidence>
<evidence type="ECO:0000256" key="3">
    <source>
        <dbReference type="ARBA" id="ARBA00022960"/>
    </source>
</evidence>
<comment type="caution">
    <text evidence="7">The sequence shown here is derived from an EMBL/GenBank/DDBJ whole genome shotgun (WGS) entry which is preliminary data.</text>
</comment>
<protein>
    <submittedName>
        <fullName evidence="7">Lipid II:glycine glycyltransferase (Peptidoglycan interpeptide bridge formation enzyme)</fullName>
    </submittedName>
</protein>
<keyword evidence="8" id="KW-1185">Reference proteome</keyword>
<dbReference type="Proteomes" id="UP001314903">
    <property type="component" value="Unassembled WGS sequence"/>
</dbReference>
<organism evidence="7 8">
    <name type="scientific">Acetoanaerobium pronyense</name>
    <dbReference type="NCBI Taxonomy" id="1482736"/>
    <lineage>
        <taxon>Bacteria</taxon>
        <taxon>Bacillati</taxon>
        <taxon>Bacillota</taxon>
        <taxon>Clostridia</taxon>
        <taxon>Peptostreptococcales</taxon>
        <taxon>Filifactoraceae</taxon>
        <taxon>Acetoanaerobium</taxon>
    </lineage>
</organism>
<reference evidence="7 8" key="1">
    <citation type="submission" date="2021-03" db="EMBL/GenBank/DDBJ databases">
        <title>Genomic Encyclopedia of Type Strains, Phase IV (KMG-IV): sequencing the most valuable type-strain genomes for metagenomic binning, comparative biology and taxonomic classification.</title>
        <authorList>
            <person name="Goeker M."/>
        </authorList>
    </citation>
    <scope>NUCLEOTIDE SEQUENCE [LARGE SCALE GENOMIC DNA]</scope>
    <source>
        <strain evidence="7 8">DSM 27512</strain>
    </source>
</reference>
<dbReference type="PROSITE" id="PS51191">
    <property type="entry name" value="FEMABX"/>
    <property type="match status" value="1"/>
</dbReference>
<dbReference type="RefSeq" id="WP_209660039.1">
    <property type="nucleotide sequence ID" value="NZ_JAGGLI010000008.1"/>
</dbReference>
<keyword evidence="5" id="KW-0012">Acyltransferase</keyword>
<dbReference type="Gene3D" id="3.40.630.30">
    <property type="match status" value="1"/>
</dbReference>
<evidence type="ECO:0000313" key="8">
    <source>
        <dbReference type="Proteomes" id="UP001314903"/>
    </source>
</evidence>
<keyword evidence="4" id="KW-0573">Peptidoglycan synthesis</keyword>
<dbReference type="EMBL" id="JAGGLI010000008">
    <property type="protein sequence ID" value="MBP2027205.1"/>
    <property type="molecule type" value="Genomic_DNA"/>
</dbReference>